<proteinExistence type="predicted"/>
<name>A0ABU6JJN6_9BURK</name>
<dbReference type="RefSeq" id="WP_326510338.1">
    <property type="nucleotide sequence ID" value="NZ_JAWIIV010000072.1"/>
</dbReference>
<organism evidence="2 3">
    <name type="scientific">Noviherbaspirillum album</name>
    <dbReference type="NCBI Taxonomy" id="3080276"/>
    <lineage>
        <taxon>Bacteria</taxon>
        <taxon>Pseudomonadati</taxon>
        <taxon>Pseudomonadota</taxon>
        <taxon>Betaproteobacteria</taxon>
        <taxon>Burkholderiales</taxon>
        <taxon>Oxalobacteraceae</taxon>
        <taxon>Noviherbaspirillum</taxon>
    </lineage>
</organism>
<evidence type="ECO:0000256" key="1">
    <source>
        <dbReference type="SAM" id="MobiDB-lite"/>
    </source>
</evidence>
<gene>
    <name evidence="2" type="ORF">RY831_31935</name>
</gene>
<dbReference type="EMBL" id="JAWIIV010000072">
    <property type="protein sequence ID" value="MEC4723735.1"/>
    <property type="molecule type" value="Genomic_DNA"/>
</dbReference>
<reference evidence="2 3" key="1">
    <citation type="submission" date="2023-10" db="EMBL/GenBank/DDBJ databases">
        <title>Noviherbaspirillum sp. CPCC 100848 genome assembly.</title>
        <authorList>
            <person name="Li X.Y."/>
            <person name="Fang X.M."/>
        </authorList>
    </citation>
    <scope>NUCLEOTIDE SEQUENCE [LARGE SCALE GENOMIC DNA]</scope>
    <source>
        <strain evidence="2 3">CPCC 100848</strain>
    </source>
</reference>
<dbReference type="Proteomes" id="UP001352263">
    <property type="component" value="Unassembled WGS sequence"/>
</dbReference>
<feature type="region of interest" description="Disordered" evidence="1">
    <location>
        <begin position="138"/>
        <end position="162"/>
    </location>
</feature>
<evidence type="ECO:0000313" key="3">
    <source>
        <dbReference type="Proteomes" id="UP001352263"/>
    </source>
</evidence>
<protein>
    <submittedName>
        <fullName evidence="2">Uncharacterized protein</fullName>
    </submittedName>
</protein>
<accession>A0ABU6JJN6</accession>
<sequence length="162" mass="17451">MATTVSAAQAVQLELQHARQGMMYYSKLVEDLEGVLETLSAIEAPATGTPTRRGRPQSNRKAETRAAKAASQKTTAKSESKSKLPSTGKDFWPSLLSDTPQSASEIYKAAVAALGIRPSTDDKKKLNQRLSNALSVLSKGGEITAEGRGRDRRYSRKTPVTS</sequence>
<evidence type="ECO:0000313" key="2">
    <source>
        <dbReference type="EMBL" id="MEC4723735.1"/>
    </source>
</evidence>
<comment type="caution">
    <text evidence="2">The sequence shown here is derived from an EMBL/GenBank/DDBJ whole genome shotgun (WGS) entry which is preliminary data.</text>
</comment>
<keyword evidence="3" id="KW-1185">Reference proteome</keyword>
<feature type="region of interest" description="Disordered" evidence="1">
    <location>
        <begin position="43"/>
        <end position="98"/>
    </location>
</feature>